<keyword evidence="3" id="KW-1185">Reference proteome</keyword>
<evidence type="ECO:0000313" key="3">
    <source>
        <dbReference type="Proteomes" id="UP000193240"/>
    </source>
</evidence>
<proteinExistence type="predicted"/>
<reference evidence="2 3" key="1">
    <citation type="journal article" date="2017" name="Genome Announc.">
        <title>Genome sequence of the saprophytic ascomycete Epicoccum nigrum ICMP 19927 strain isolated from New Zealand.</title>
        <authorList>
            <person name="Fokin M."/>
            <person name="Fleetwood D."/>
            <person name="Weir B.S."/>
            <person name="Villas-Boas S.G."/>
        </authorList>
    </citation>
    <scope>NUCLEOTIDE SEQUENCE [LARGE SCALE GENOMIC DNA]</scope>
    <source>
        <strain evidence="2 3">ICMP 19927</strain>
    </source>
</reference>
<dbReference type="InParanoid" id="A0A1Y2M1Y9"/>
<protein>
    <submittedName>
        <fullName evidence="2">Uncharacterized protein</fullName>
    </submittedName>
</protein>
<organism evidence="2 3">
    <name type="scientific">Epicoccum nigrum</name>
    <name type="common">Soil fungus</name>
    <name type="synonym">Epicoccum purpurascens</name>
    <dbReference type="NCBI Taxonomy" id="105696"/>
    <lineage>
        <taxon>Eukaryota</taxon>
        <taxon>Fungi</taxon>
        <taxon>Dikarya</taxon>
        <taxon>Ascomycota</taxon>
        <taxon>Pezizomycotina</taxon>
        <taxon>Dothideomycetes</taxon>
        <taxon>Pleosporomycetidae</taxon>
        <taxon>Pleosporales</taxon>
        <taxon>Pleosporineae</taxon>
        <taxon>Didymellaceae</taxon>
        <taxon>Epicoccum</taxon>
    </lineage>
</organism>
<evidence type="ECO:0000256" key="1">
    <source>
        <dbReference type="SAM" id="MobiDB-lite"/>
    </source>
</evidence>
<name>A0A1Y2M1Y9_EPING</name>
<feature type="compositionally biased region" description="Basic and acidic residues" evidence="1">
    <location>
        <begin position="305"/>
        <end position="314"/>
    </location>
</feature>
<accession>A0A1Y2M1Y9</accession>
<evidence type="ECO:0000313" key="2">
    <source>
        <dbReference type="EMBL" id="OSS50150.1"/>
    </source>
</evidence>
<sequence length="342" mass="37043">MPPRPHRRTHDPNSSSVYDIIHILALPSFAARTTRIGTSRILQVAQHRAIQYLYILECAYVMQRWHGITWAQIDLTHNGLVTGFVHGGDYVYLSEVAIIERRETAPVGVNGEVRNGVSEDHGFISTRNGANGEGDPSVAGQVLVNGVDASASATRVPTTAARDANSTVAGPGDAPKIPIPAVTVQDLDHPTDGSREELRFHYQLLSSDRAAVLAYHHALRFVGLTPRDEKNAVCGPGVVHRFQQIPLPSERYAMEAVDNGLRYFGLDGRVEAPVSTVLGGGDGKTRGTEGSEIREQSRAGLGHGRGREGGGEVDQEGHAHVYRGRRHTWADPMVRSVASCGY</sequence>
<feature type="region of interest" description="Disordered" evidence="1">
    <location>
        <begin position="276"/>
        <end position="314"/>
    </location>
</feature>
<dbReference type="AlphaFoldDB" id="A0A1Y2M1Y9"/>
<dbReference type="Proteomes" id="UP000193240">
    <property type="component" value="Unassembled WGS sequence"/>
</dbReference>
<gene>
    <name evidence="2" type="ORF">B5807_05243</name>
</gene>
<feature type="compositionally biased region" description="Basic and acidic residues" evidence="1">
    <location>
        <begin position="283"/>
        <end position="297"/>
    </location>
</feature>
<feature type="region of interest" description="Disordered" evidence="1">
    <location>
        <begin position="154"/>
        <end position="177"/>
    </location>
</feature>
<dbReference type="EMBL" id="KZ107842">
    <property type="protein sequence ID" value="OSS50150.1"/>
    <property type="molecule type" value="Genomic_DNA"/>
</dbReference>